<protein>
    <submittedName>
        <fullName evidence="1">Uncharacterized protein</fullName>
    </submittedName>
</protein>
<sequence length="71" mass="8067">MLLVSDATKLPDIYIRNADKSKYYVTGSFGKTESLFNMQDYSVHAHFRKLIAGPYSFTHVKKMEPLGAKPL</sequence>
<keyword evidence="2" id="KW-1185">Reference proteome</keyword>
<reference evidence="1 2" key="1">
    <citation type="submission" date="2015-07" db="EMBL/GenBank/DDBJ databases">
        <title>Comparative genomics of the Sigatoka disease complex on banana suggests a link between parallel evolutionary changes in Pseudocercospora fijiensis and Pseudocercospora eumusae and increased virulence on the banana host.</title>
        <authorList>
            <person name="Chang T.-C."/>
            <person name="Salvucci A."/>
            <person name="Crous P.W."/>
            <person name="Stergiopoulos I."/>
        </authorList>
    </citation>
    <scope>NUCLEOTIDE SEQUENCE [LARGE SCALE GENOMIC DNA]</scope>
    <source>
        <strain evidence="1 2">CBS 116634</strain>
    </source>
</reference>
<dbReference type="EMBL" id="LFZO01000005">
    <property type="protein sequence ID" value="KXT18583.1"/>
    <property type="molecule type" value="Genomic_DNA"/>
</dbReference>
<dbReference type="Proteomes" id="UP000073492">
    <property type="component" value="Unassembled WGS sequence"/>
</dbReference>
<name>A0A139IV32_9PEZI</name>
<gene>
    <name evidence="1" type="ORF">AC579_9850</name>
</gene>
<organism evidence="1 2">
    <name type="scientific">Pseudocercospora musae</name>
    <dbReference type="NCBI Taxonomy" id="113226"/>
    <lineage>
        <taxon>Eukaryota</taxon>
        <taxon>Fungi</taxon>
        <taxon>Dikarya</taxon>
        <taxon>Ascomycota</taxon>
        <taxon>Pezizomycotina</taxon>
        <taxon>Dothideomycetes</taxon>
        <taxon>Dothideomycetidae</taxon>
        <taxon>Mycosphaerellales</taxon>
        <taxon>Mycosphaerellaceae</taxon>
        <taxon>Pseudocercospora</taxon>
    </lineage>
</organism>
<dbReference type="AlphaFoldDB" id="A0A139IV32"/>
<comment type="caution">
    <text evidence="1">The sequence shown here is derived from an EMBL/GenBank/DDBJ whole genome shotgun (WGS) entry which is preliminary data.</text>
</comment>
<evidence type="ECO:0000313" key="2">
    <source>
        <dbReference type="Proteomes" id="UP000073492"/>
    </source>
</evidence>
<dbReference type="STRING" id="113226.A0A139IV32"/>
<proteinExistence type="predicted"/>
<dbReference type="OrthoDB" id="3934656at2759"/>
<accession>A0A139IV32</accession>
<evidence type="ECO:0000313" key="1">
    <source>
        <dbReference type="EMBL" id="KXT18583.1"/>
    </source>
</evidence>